<accession>A0A7S3FWU3</accession>
<dbReference type="EMBL" id="HBIA01018440">
    <property type="protein sequence ID" value="CAE0237360.1"/>
    <property type="molecule type" value="Transcribed_RNA"/>
</dbReference>
<dbReference type="Pfam" id="PF00153">
    <property type="entry name" value="Mito_carr"/>
    <property type="match status" value="1"/>
</dbReference>
<reference evidence="8" key="1">
    <citation type="submission" date="2021-01" db="EMBL/GenBank/DDBJ databases">
        <authorList>
            <person name="Corre E."/>
            <person name="Pelletier E."/>
            <person name="Niang G."/>
            <person name="Scheremetjew M."/>
            <person name="Finn R."/>
            <person name="Kale V."/>
            <person name="Holt S."/>
            <person name="Cochrane G."/>
            <person name="Meng A."/>
            <person name="Brown T."/>
            <person name="Cohen L."/>
        </authorList>
    </citation>
    <scope>NUCLEOTIDE SEQUENCE</scope>
    <source>
        <strain evidence="8">Ras09</strain>
    </source>
</reference>
<evidence type="ECO:0000256" key="2">
    <source>
        <dbReference type="ARBA" id="ARBA00022692"/>
    </source>
</evidence>
<keyword evidence="7" id="KW-1133">Transmembrane helix</keyword>
<feature type="transmembrane region" description="Helical" evidence="7">
    <location>
        <begin position="30"/>
        <end position="50"/>
    </location>
</feature>
<dbReference type="PANTHER" id="PTHR24089">
    <property type="entry name" value="SOLUTE CARRIER FAMILY 25"/>
    <property type="match status" value="1"/>
</dbReference>
<evidence type="ECO:0000256" key="7">
    <source>
        <dbReference type="SAM" id="Phobius"/>
    </source>
</evidence>
<evidence type="ECO:0000256" key="1">
    <source>
        <dbReference type="ARBA" id="ARBA00004141"/>
    </source>
</evidence>
<sequence length="132" mass="15199">MYTYEMLTNLLGFQTGQANGMSRDNVMVPFLAGGISRSFASCVVLPINVIRMRLQMRTYSEEEMKAKNMESGSDHVKNSRRYHGMYDAMKKIYKNEGILAFYKGMTPMLIKMFPQSGIFFLTYEFVLGSLRE</sequence>
<evidence type="ECO:0000256" key="6">
    <source>
        <dbReference type="RuleBase" id="RU000488"/>
    </source>
</evidence>
<gene>
    <name evidence="8" type="ORF">SRAS04492_LOCUS9169</name>
</gene>
<dbReference type="SUPFAM" id="SSF103506">
    <property type="entry name" value="Mitochondrial carrier"/>
    <property type="match status" value="1"/>
</dbReference>
<evidence type="ECO:0008006" key="9">
    <source>
        <dbReference type="Google" id="ProtNLM"/>
    </source>
</evidence>
<keyword evidence="6" id="KW-0813">Transport</keyword>
<feature type="repeat" description="Solcar" evidence="5">
    <location>
        <begin position="24"/>
        <end position="129"/>
    </location>
</feature>
<proteinExistence type="inferred from homology"/>
<keyword evidence="3" id="KW-0677">Repeat</keyword>
<name>A0A7S3FWU3_9SPIT</name>
<dbReference type="PROSITE" id="PS50920">
    <property type="entry name" value="SOLCAR"/>
    <property type="match status" value="1"/>
</dbReference>
<evidence type="ECO:0000256" key="5">
    <source>
        <dbReference type="PROSITE-ProRule" id="PRU00282"/>
    </source>
</evidence>
<keyword evidence="4 5" id="KW-0472">Membrane</keyword>
<comment type="subcellular location">
    <subcellularLocation>
        <location evidence="1">Membrane</location>
        <topology evidence="1">Multi-pass membrane protein</topology>
    </subcellularLocation>
</comment>
<evidence type="ECO:0000256" key="3">
    <source>
        <dbReference type="ARBA" id="ARBA00022737"/>
    </source>
</evidence>
<dbReference type="AlphaFoldDB" id="A0A7S3FWU3"/>
<dbReference type="GO" id="GO:0016020">
    <property type="term" value="C:membrane"/>
    <property type="evidence" value="ECO:0007669"/>
    <property type="project" value="UniProtKB-SubCell"/>
</dbReference>
<organism evidence="8">
    <name type="scientific">Strombidium rassoulzadegani</name>
    <dbReference type="NCBI Taxonomy" id="1082188"/>
    <lineage>
        <taxon>Eukaryota</taxon>
        <taxon>Sar</taxon>
        <taxon>Alveolata</taxon>
        <taxon>Ciliophora</taxon>
        <taxon>Intramacronucleata</taxon>
        <taxon>Spirotrichea</taxon>
        <taxon>Oligotrichia</taxon>
        <taxon>Strombidiidae</taxon>
        <taxon>Strombidium</taxon>
    </lineage>
</organism>
<evidence type="ECO:0000256" key="4">
    <source>
        <dbReference type="ARBA" id="ARBA00023136"/>
    </source>
</evidence>
<keyword evidence="2 5" id="KW-0812">Transmembrane</keyword>
<protein>
    <recommendedName>
        <fullName evidence="9">Mitochondrial carrier protein</fullName>
    </recommendedName>
</protein>
<dbReference type="InterPro" id="IPR023395">
    <property type="entry name" value="MCP_dom_sf"/>
</dbReference>
<dbReference type="InterPro" id="IPR018108">
    <property type="entry name" value="MCP_transmembrane"/>
</dbReference>
<evidence type="ECO:0000313" key="8">
    <source>
        <dbReference type="EMBL" id="CAE0237360.1"/>
    </source>
</evidence>
<comment type="similarity">
    <text evidence="6">Belongs to the mitochondrial carrier (TC 2.A.29) family.</text>
</comment>
<dbReference type="Gene3D" id="1.50.40.10">
    <property type="entry name" value="Mitochondrial carrier domain"/>
    <property type="match status" value="1"/>
</dbReference>